<evidence type="ECO:0000313" key="6">
    <source>
        <dbReference type="Proteomes" id="UP000198619"/>
    </source>
</evidence>
<accession>A0A1I0VNT1</accession>
<protein>
    <recommendedName>
        <fullName evidence="1 3">Biotin carboxyl carrier protein of acetyl-CoA carboxylase</fullName>
    </recommendedName>
</protein>
<dbReference type="GO" id="GO:0003989">
    <property type="term" value="F:acetyl-CoA carboxylase activity"/>
    <property type="evidence" value="ECO:0007669"/>
    <property type="project" value="InterPro"/>
</dbReference>
<evidence type="ECO:0000256" key="1">
    <source>
        <dbReference type="ARBA" id="ARBA00017562"/>
    </source>
</evidence>
<dbReference type="GO" id="GO:0006633">
    <property type="term" value="P:fatty acid biosynthetic process"/>
    <property type="evidence" value="ECO:0007669"/>
    <property type="project" value="UniProtKB-UniPathway"/>
</dbReference>
<dbReference type="CDD" id="cd06850">
    <property type="entry name" value="biotinyl_domain"/>
    <property type="match status" value="1"/>
</dbReference>
<keyword evidence="3" id="KW-0444">Lipid biosynthesis</keyword>
<dbReference type="Pfam" id="PF00364">
    <property type="entry name" value="Biotin_lipoyl"/>
    <property type="match status" value="1"/>
</dbReference>
<keyword evidence="3" id="KW-0275">Fatty acid biosynthesis</keyword>
<dbReference type="EMBL" id="FOKI01000002">
    <property type="protein sequence ID" value="SFA77276.1"/>
    <property type="molecule type" value="Genomic_DNA"/>
</dbReference>
<comment type="function">
    <text evidence="3">This protein is a component of the acetyl coenzyme A carboxylase complex; first, biotin carboxylase catalyzes the carboxylation of the carrier protein and then the transcarboxylase transfers the carboxyl group to form malonyl-CoA.</text>
</comment>
<dbReference type="OrthoDB" id="9811735at2"/>
<sequence length="161" mass="18707">MKFEEIKELLEFIDKSSLSYLEIKESDFYIKLDKALSRSVNKQEEFIEEKINSVYKESKNIDDYKISEENYKNVEANKEMDDCGELILSPMVGTFYSTPAPDKEAFVKIGERVNKGEVICIIEAMKLMNEIECEFDGEVIEILVKDGEMVEYGQPLFKIKK</sequence>
<dbReference type="STRING" id="84698.SAMN04488528_1002161"/>
<feature type="domain" description="Lipoyl-binding" evidence="4">
    <location>
        <begin position="84"/>
        <end position="160"/>
    </location>
</feature>
<evidence type="ECO:0000256" key="2">
    <source>
        <dbReference type="ARBA" id="ARBA00023267"/>
    </source>
</evidence>
<keyword evidence="6" id="KW-1185">Reference proteome</keyword>
<organism evidence="5 6">
    <name type="scientific">Clostridium frigidicarnis</name>
    <dbReference type="NCBI Taxonomy" id="84698"/>
    <lineage>
        <taxon>Bacteria</taxon>
        <taxon>Bacillati</taxon>
        <taxon>Bacillota</taxon>
        <taxon>Clostridia</taxon>
        <taxon>Eubacteriales</taxon>
        <taxon>Clostridiaceae</taxon>
        <taxon>Clostridium</taxon>
    </lineage>
</organism>
<dbReference type="GO" id="GO:0009317">
    <property type="term" value="C:acetyl-CoA carboxylase complex"/>
    <property type="evidence" value="ECO:0007669"/>
    <property type="project" value="InterPro"/>
</dbReference>
<dbReference type="SUPFAM" id="SSF51230">
    <property type="entry name" value="Single hybrid motif"/>
    <property type="match status" value="1"/>
</dbReference>
<dbReference type="Gene3D" id="2.40.50.100">
    <property type="match status" value="1"/>
</dbReference>
<evidence type="ECO:0000256" key="3">
    <source>
        <dbReference type="RuleBase" id="RU364072"/>
    </source>
</evidence>
<dbReference type="UniPathway" id="UPA00094"/>
<dbReference type="PRINTS" id="PR01071">
    <property type="entry name" value="ACOABIOTINCC"/>
</dbReference>
<name>A0A1I0VNT1_9CLOT</name>
<dbReference type="FunFam" id="2.40.50.100:FF:000003">
    <property type="entry name" value="Acetyl-CoA carboxylase biotin carboxyl carrier protein"/>
    <property type="match status" value="1"/>
</dbReference>
<keyword evidence="3" id="KW-0443">Lipid metabolism</keyword>
<dbReference type="InterPro" id="IPR050709">
    <property type="entry name" value="Biotin_Carboxyl_Carrier/Decarb"/>
</dbReference>
<dbReference type="InterPro" id="IPR001249">
    <property type="entry name" value="AcCoA_biotinCC"/>
</dbReference>
<dbReference type="AlphaFoldDB" id="A0A1I0VNT1"/>
<evidence type="ECO:0000313" key="5">
    <source>
        <dbReference type="EMBL" id="SFA77276.1"/>
    </source>
</evidence>
<dbReference type="PANTHER" id="PTHR45266">
    <property type="entry name" value="OXALOACETATE DECARBOXYLASE ALPHA CHAIN"/>
    <property type="match status" value="1"/>
</dbReference>
<gene>
    <name evidence="5" type="ORF">SAMN04488528_1002161</name>
</gene>
<evidence type="ECO:0000259" key="4">
    <source>
        <dbReference type="PROSITE" id="PS50968"/>
    </source>
</evidence>
<dbReference type="InterPro" id="IPR011053">
    <property type="entry name" value="Single_hybrid_motif"/>
</dbReference>
<proteinExistence type="predicted"/>
<comment type="pathway">
    <text evidence="3">Lipid metabolism; fatty acid biosynthesis.</text>
</comment>
<dbReference type="PANTHER" id="PTHR45266:SF3">
    <property type="entry name" value="OXALOACETATE DECARBOXYLASE ALPHA CHAIN"/>
    <property type="match status" value="1"/>
</dbReference>
<dbReference type="RefSeq" id="WP_090038388.1">
    <property type="nucleotide sequence ID" value="NZ_FOKI01000002.1"/>
</dbReference>
<dbReference type="Proteomes" id="UP000198619">
    <property type="component" value="Unassembled WGS sequence"/>
</dbReference>
<keyword evidence="3" id="KW-0276">Fatty acid metabolism</keyword>
<dbReference type="PROSITE" id="PS50968">
    <property type="entry name" value="BIOTINYL_LIPOYL"/>
    <property type="match status" value="1"/>
</dbReference>
<reference evidence="5 6" key="1">
    <citation type="submission" date="2016-10" db="EMBL/GenBank/DDBJ databases">
        <authorList>
            <person name="de Groot N.N."/>
        </authorList>
    </citation>
    <scope>NUCLEOTIDE SEQUENCE [LARGE SCALE GENOMIC DNA]</scope>
    <source>
        <strain evidence="5 6">DSM 12271</strain>
    </source>
</reference>
<dbReference type="InterPro" id="IPR000089">
    <property type="entry name" value="Biotin_lipoyl"/>
</dbReference>
<dbReference type="NCBIfam" id="TIGR00531">
    <property type="entry name" value="BCCP"/>
    <property type="match status" value="1"/>
</dbReference>
<keyword evidence="2 3" id="KW-0092">Biotin</keyword>